<dbReference type="InterPro" id="IPR003789">
    <property type="entry name" value="Asn/Gln_tRNA_amidoTrase-B-like"/>
</dbReference>
<comment type="caution">
    <text evidence="1">The sequence shown here is derived from an EMBL/GenBank/DDBJ whole genome shotgun (WGS) entry which is preliminary data.</text>
</comment>
<dbReference type="Proteomes" id="UP000006001">
    <property type="component" value="Unassembled WGS sequence"/>
</dbReference>
<dbReference type="SUPFAM" id="SSF89095">
    <property type="entry name" value="GatB/YqeY motif"/>
    <property type="match status" value="1"/>
</dbReference>
<dbReference type="Pfam" id="PF09424">
    <property type="entry name" value="YqeY"/>
    <property type="match status" value="1"/>
</dbReference>
<proteinExistence type="predicted"/>
<dbReference type="Gene3D" id="1.10.1510.10">
    <property type="entry name" value="Uncharacterised protein YqeY/AIM41 PF09424, N-terminal domain"/>
    <property type="match status" value="1"/>
</dbReference>
<dbReference type="InterPro" id="IPR019004">
    <property type="entry name" value="YqeY/Aim41"/>
</dbReference>
<protein>
    <submittedName>
        <fullName evidence="1">YqeY-like protein</fullName>
    </submittedName>
</protein>
<accession>D0WHC6</accession>
<evidence type="ECO:0000313" key="1">
    <source>
        <dbReference type="EMBL" id="EEZ61090.1"/>
    </source>
</evidence>
<dbReference type="GO" id="GO:0016884">
    <property type="term" value="F:carbon-nitrogen ligase activity, with glutamine as amido-N-donor"/>
    <property type="evidence" value="ECO:0007669"/>
    <property type="project" value="InterPro"/>
</dbReference>
<dbReference type="InterPro" id="IPR023168">
    <property type="entry name" value="GatB_Yqey_C_2"/>
</dbReference>
<dbReference type="AlphaFoldDB" id="D0WHC6"/>
<dbReference type="Gene3D" id="1.10.10.410">
    <property type="match status" value="1"/>
</dbReference>
<sequence>MRNDVSPIVMQYAAGMVFHRSRRGMRIAAKGMRQGYSGGATKPEIGAAMRYDELKDMIKDAMKAHDKVRLSILRQLHGEIKNIEVDERREATEADVDAMTKRLIKQTKETLEGSVKAGTNEERTETLRIQVAILEDLLPEQLSGDALCELVDATIAELGATTKRDMGKVMGALTKATGGNFDKAAAAKIVGGKLA</sequence>
<dbReference type="InterPro" id="IPR042184">
    <property type="entry name" value="YqeY/Aim41_N"/>
</dbReference>
<organism evidence="1 2">
    <name type="scientific">Slackia exigua (strain ATCC 700122 / DSM 15923 / CIP 105133 / JCM 11022 / KCTC 5966 / S-7)</name>
    <dbReference type="NCBI Taxonomy" id="649764"/>
    <lineage>
        <taxon>Bacteria</taxon>
        <taxon>Bacillati</taxon>
        <taxon>Actinomycetota</taxon>
        <taxon>Coriobacteriia</taxon>
        <taxon>Eggerthellales</taxon>
        <taxon>Eggerthellaceae</taxon>
        <taxon>Slackia</taxon>
    </lineage>
</organism>
<dbReference type="eggNOG" id="COG1610">
    <property type="taxonomic scope" value="Bacteria"/>
</dbReference>
<dbReference type="PANTHER" id="PTHR28055:SF1">
    <property type="entry name" value="ALTERED INHERITANCE OF MITOCHONDRIA PROTEIN 41, MITOCHONDRIAL"/>
    <property type="match status" value="1"/>
</dbReference>
<dbReference type="HOGENOM" id="CLU_079430_2_1_11"/>
<reference evidence="1" key="1">
    <citation type="submission" date="2009-10" db="EMBL/GenBank/DDBJ databases">
        <authorList>
            <person name="Weinstock G."/>
            <person name="Sodergren E."/>
            <person name="Clifton S."/>
            <person name="Fulton L."/>
            <person name="Fulton B."/>
            <person name="Courtney L."/>
            <person name="Fronick C."/>
            <person name="Harrison M."/>
            <person name="Strong C."/>
            <person name="Farmer C."/>
            <person name="Delahaunty K."/>
            <person name="Markovic C."/>
            <person name="Hall O."/>
            <person name="Minx P."/>
            <person name="Tomlinson C."/>
            <person name="Mitreva M."/>
            <person name="Nelson J."/>
            <person name="Hou S."/>
            <person name="Wollam A."/>
            <person name="Pepin K.H."/>
            <person name="Johnson M."/>
            <person name="Bhonagiri V."/>
            <person name="Nash W.E."/>
            <person name="Warren W."/>
            <person name="Chinwalla A."/>
            <person name="Mardis E.R."/>
            <person name="Wilson R.K."/>
        </authorList>
    </citation>
    <scope>NUCLEOTIDE SEQUENCE [LARGE SCALE GENOMIC DNA]</scope>
    <source>
        <strain evidence="1">ATCC 700122</strain>
    </source>
</reference>
<keyword evidence="2" id="KW-1185">Reference proteome</keyword>
<evidence type="ECO:0000313" key="2">
    <source>
        <dbReference type="Proteomes" id="UP000006001"/>
    </source>
</evidence>
<name>D0WHC6_SLAES</name>
<dbReference type="EMBL" id="ACUX02000007">
    <property type="protein sequence ID" value="EEZ61090.1"/>
    <property type="molecule type" value="Genomic_DNA"/>
</dbReference>
<dbReference type="STRING" id="649764.HMPREF0762_01158"/>
<dbReference type="PANTHER" id="PTHR28055">
    <property type="entry name" value="ALTERED INHERITANCE OF MITOCHONDRIA PROTEIN 41, MITOCHONDRIAL"/>
    <property type="match status" value="1"/>
</dbReference>
<gene>
    <name evidence="1" type="ORF">HMPREF0762_01158</name>
</gene>